<feature type="domain" description="Sporulation initiation factor Spo0A C-terminal" evidence="1">
    <location>
        <begin position="6"/>
        <end position="106"/>
    </location>
</feature>
<dbReference type="InterPro" id="IPR014879">
    <property type="entry name" value="Spo0A_C"/>
</dbReference>
<organism evidence="2 3">
    <name type="scientific">Extibacter muris</name>
    <dbReference type="NCBI Taxonomy" id="1796622"/>
    <lineage>
        <taxon>Bacteria</taxon>
        <taxon>Bacillati</taxon>
        <taxon>Bacillota</taxon>
        <taxon>Clostridia</taxon>
        <taxon>Lachnospirales</taxon>
        <taxon>Lachnospiraceae</taxon>
        <taxon>Extibacter</taxon>
    </lineage>
</organism>
<dbReference type="AlphaFoldDB" id="A0A4R4FAA0"/>
<dbReference type="EMBL" id="SMMX01000019">
    <property type="protein sequence ID" value="TDA20554.1"/>
    <property type="molecule type" value="Genomic_DNA"/>
</dbReference>
<protein>
    <recommendedName>
        <fullName evidence="1">Sporulation initiation factor Spo0A C-terminal domain-containing protein</fullName>
    </recommendedName>
</protein>
<dbReference type="GO" id="GO:0003677">
    <property type="term" value="F:DNA binding"/>
    <property type="evidence" value="ECO:0007669"/>
    <property type="project" value="InterPro"/>
</dbReference>
<dbReference type="GO" id="GO:0042173">
    <property type="term" value="P:regulation of sporulation resulting in formation of a cellular spore"/>
    <property type="evidence" value="ECO:0007669"/>
    <property type="project" value="InterPro"/>
</dbReference>
<evidence type="ECO:0000259" key="1">
    <source>
        <dbReference type="Pfam" id="PF08769"/>
    </source>
</evidence>
<dbReference type="SUPFAM" id="SSF46894">
    <property type="entry name" value="C-terminal effector domain of the bipartite response regulators"/>
    <property type="match status" value="1"/>
</dbReference>
<keyword evidence="3" id="KW-1185">Reference proteome</keyword>
<dbReference type="GO" id="GO:0005737">
    <property type="term" value="C:cytoplasm"/>
    <property type="evidence" value="ECO:0007669"/>
    <property type="project" value="InterPro"/>
</dbReference>
<comment type="caution">
    <text evidence="2">The sequence shown here is derived from an EMBL/GenBank/DDBJ whole genome shotgun (WGS) entry which is preliminary data.</text>
</comment>
<dbReference type="Pfam" id="PF08769">
    <property type="entry name" value="Spo0A_C"/>
    <property type="match status" value="1"/>
</dbReference>
<dbReference type="RefSeq" id="WP_132280432.1">
    <property type="nucleotide sequence ID" value="NZ_JAOBST010000074.1"/>
</dbReference>
<dbReference type="GO" id="GO:0003700">
    <property type="term" value="F:DNA-binding transcription factor activity"/>
    <property type="evidence" value="ECO:0007669"/>
    <property type="project" value="InterPro"/>
</dbReference>
<dbReference type="Gene3D" id="1.10.10.10">
    <property type="entry name" value="Winged helix-like DNA-binding domain superfamily/Winged helix DNA-binding domain"/>
    <property type="match status" value="1"/>
</dbReference>
<gene>
    <name evidence="2" type="ORF">E1963_16660</name>
</gene>
<dbReference type="InterPro" id="IPR016032">
    <property type="entry name" value="Sig_transdc_resp-reg_C-effctor"/>
</dbReference>
<dbReference type="InterPro" id="IPR036388">
    <property type="entry name" value="WH-like_DNA-bd_sf"/>
</dbReference>
<sequence>MKEQKIQRLVRTLGIGATYRGYRYLNYGIQLCMQDENYLLSVSKLLYPKIAKEYRATSSSVERDIRTVINVCWEKGNRQLLQEISLRPLSARPTSSVFLDILVDHLSQSCTDTI</sequence>
<dbReference type="Proteomes" id="UP000295710">
    <property type="component" value="Unassembled WGS sequence"/>
</dbReference>
<dbReference type="GO" id="GO:0005509">
    <property type="term" value="F:calcium ion binding"/>
    <property type="evidence" value="ECO:0007669"/>
    <property type="project" value="InterPro"/>
</dbReference>
<proteinExistence type="predicted"/>
<name>A0A4R4FAA0_9FIRM</name>
<evidence type="ECO:0000313" key="2">
    <source>
        <dbReference type="EMBL" id="TDA20554.1"/>
    </source>
</evidence>
<accession>A0A4R4FAA0</accession>
<evidence type="ECO:0000313" key="3">
    <source>
        <dbReference type="Proteomes" id="UP000295710"/>
    </source>
</evidence>
<reference evidence="2 3" key="1">
    <citation type="journal article" date="2016" name="Nat. Microbiol.">
        <title>The Mouse Intestinal Bacterial Collection (miBC) provides host-specific insight into cultured diversity and functional potential of the gut microbiota.</title>
        <authorList>
            <person name="Lagkouvardos I."/>
            <person name="Pukall R."/>
            <person name="Abt B."/>
            <person name="Foesel B.U."/>
            <person name="Meier-Kolthoff J.P."/>
            <person name="Kumar N."/>
            <person name="Bresciani A."/>
            <person name="Martinez I."/>
            <person name="Just S."/>
            <person name="Ziegler C."/>
            <person name="Brugiroux S."/>
            <person name="Garzetti D."/>
            <person name="Wenning M."/>
            <person name="Bui T.P."/>
            <person name="Wang J."/>
            <person name="Hugenholtz F."/>
            <person name="Plugge C.M."/>
            <person name="Peterson D.A."/>
            <person name="Hornef M.W."/>
            <person name="Baines J.F."/>
            <person name="Smidt H."/>
            <person name="Walter J."/>
            <person name="Kristiansen K."/>
            <person name="Nielsen H.B."/>
            <person name="Haller D."/>
            <person name="Overmann J."/>
            <person name="Stecher B."/>
            <person name="Clavel T."/>
        </authorList>
    </citation>
    <scope>NUCLEOTIDE SEQUENCE [LARGE SCALE GENOMIC DNA]</scope>
    <source>
        <strain evidence="2 3">DSM 28560</strain>
    </source>
</reference>